<feature type="transmembrane region" description="Helical" evidence="5">
    <location>
        <begin position="103"/>
        <end position="125"/>
    </location>
</feature>
<feature type="transmembrane region" description="Helical" evidence="5">
    <location>
        <begin position="160"/>
        <end position="185"/>
    </location>
</feature>
<keyword evidence="5" id="KW-0949">S-adenosyl-L-methionine</keyword>
<feature type="chain" id="PRO_5006059662" description="Protein-S-isoprenylcysteine O-methyltransferase" evidence="6">
    <location>
        <begin position="17"/>
        <end position="273"/>
    </location>
</feature>
<dbReference type="STRING" id="401625.A0A0P1BLH9"/>
<dbReference type="Proteomes" id="UP000054845">
    <property type="component" value="Unassembled WGS sequence"/>
</dbReference>
<dbReference type="PANTHER" id="PTHR12714:SF9">
    <property type="entry name" value="PROTEIN-S-ISOPRENYLCYSTEINE O-METHYLTRANSFERASE"/>
    <property type="match status" value="1"/>
</dbReference>
<evidence type="ECO:0000256" key="6">
    <source>
        <dbReference type="SAM" id="SignalP"/>
    </source>
</evidence>
<evidence type="ECO:0000256" key="2">
    <source>
        <dbReference type="ARBA" id="ARBA00022692"/>
    </source>
</evidence>
<dbReference type="GO" id="GO:0032259">
    <property type="term" value="P:methylation"/>
    <property type="evidence" value="ECO:0007669"/>
    <property type="project" value="UniProtKB-KW"/>
</dbReference>
<comment type="caution">
    <text evidence="5">Lacks conserved residue(s) required for the propagation of feature annotation.</text>
</comment>
<evidence type="ECO:0000256" key="3">
    <source>
        <dbReference type="ARBA" id="ARBA00022989"/>
    </source>
</evidence>
<dbReference type="OrthoDB" id="422086at2759"/>
<dbReference type="PANTHER" id="PTHR12714">
    <property type="entry name" value="PROTEIN-S ISOPRENYLCYSTEINE O-METHYLTRANSFERASE"/>
    <property type="match status" value="1"/>
</dbReference>
<protein>
    <recommendedName>
        <fullName evidence="5">Protein-S-isoprenylcysteine O-methyltransferase</fullName>
        <ecNumber evidence="5">2.1.1.100</ecNumber>
    </recommendedName>
</protein>
<dbReference type="EC" id="2.1.1.100" evidence="5"/>
<keyword evidence="8" id="KW-1185">Reference proteome</keyword>
<dbReference type="EMBL" id="CCYA01000254">
    <property type="protein sequence ID" value="CEH17134.1"/>
    <property type="molecule type" value="Genomic_DNA"/>
</dbReference>
<keyword evidence="5" id="KW-0256">Endoplasmic reticulum</keyword>
<keyword evidence="6" id="KW-0732">Signal</keyword>
<evidence type="ECO:0000256" key="5">
    <source>
        <dbReference type="RuleBase" id="RU362022"/>
    </source>
</evidence>
<proteinExistence type="inferred from homology"/>
<dbReference type="Pfam" id="PF04140">
    <property type="entry name" value="ICMT"/>
    <property type="match status" value="1"/>
</dbReference>
<dbReference type="InterPro" id="IPR007269">
    <property type="entry name" value="ICMT_MeTrfase"/>
</dbReference>
<dbReference type="Gene3D" id="1.20.120.1630">
    <property type="match status" value="1"/>
</dbReference>
<dbReference type="GO" id="GO:0005789">
    <property type="term" value="C:endoplasmic reticulum membrane"/>
    <property type="evidence" value="ECO:0007669"/>
    <property type="project" value="UniProtKB-SubCell"/>
</dbReference>
<comment type="similarity">
    <text evidence="5">Belongs to the class VI-like SAM-binding methyltransferase superfamily. Isoprenylcysteine carboxyl methyltransferase family.</text>
</comment>
<comment type="catalytic activity">
    <reaction evidence="5">
        <text>[protein]-C-terminal S-[(2E,6E)-farnesyl]-L-cysteine + S-adenosyl-L-methionine = [protein]-C-terminal S-[(2E,6E)-farnesyl]-L-cysteine methyl ester + S-adenosyl-L-homocysteine</text>
        <dbReference type="Rhea" id="RHEA:21672"/>
        <dbReference type="Rhea" id="RHEA-COMP:12125"/>
        <dbReference type="Rhea" id="RHEA-COMP:12126"/>
        <dbReference type="ChEBI" id="CHEBI:57856"/>
        <dbReference type="ChEBI" id="CHEBI:59789"/>
        <dbReference type="ChEBI" id="CHEBI:90510"/>
        <dbReference type="ChEBI" id="CHEBI:90511"/>
        <dbReference type="EC" id="2.1.1.100"/>
    </reaction>
</comment>
<dbReference type="AlphaFoldDB" id="A0A0P1BLH9"/>
<keyword evidence="4 5" id="KW-0472">Membrane</keyword>
<evidence type="ECO:0000256" key="4">
    <source>
        <dbReference type="ARBA" id="ARBA00023136"/>
    </source>
</evidence>
<dbReference type="GO" id="GO:0004671">
    <property type="term" value="F:protein C-terminal S-isoprenylcysteine carboxyl O-methyltransferase activity"/>
    <property type="evidence" value="ECO:0007669"/>
    <property type="project" value="UniProtKB-EC"/>
</dbReference>
<reference evidence="7 8" key="1">
    <citation type="submission" date="2014-09" db="EMBL/GenBank/DDBJ databases">
        <authorList>
            <person name="Magalhaes I.L.F."/>
            <person name="Oliveira U."/>
            <person name="Santos F.R."/>
            <person name="Vidigal T.H.D.A."/>
            <person name="Brescovit A.D."/>
            <person name="Santos A.J."/>
        </authorList>
    </citation>
    <scope>NUCLEOTIDE SEQUENCE [LARGE SCALE GENOMIC DNA]</scope>
</reference>
<keyword evidence="5 7" id="KW-0489">Methyltransferase</keyword>
<evidence type="ECO:0000256" key="1">
    <source>
        <dbReference type="ARBA" id="ARBA00004141"/>
    </source>
</evidence>
<accession>A0A0P1BLH9</accession>
<keyword evidence="2 5" id="KW-0812">Transmembrane</keyword>
<feature type="signal peptide" evidence="6">
    <location>
        <begin position="1"/>
        <end position="16"/>
    </location>
</feature>
<evidence type="ECO:0000313" key="7">
    <source>
        <dbReference type="EMBL" id="CEH17134.1"/>
    </source>
</evidence>
<sequence length="273" mass="30766">MSTSLALQAFTASLAGIAIYVSNNDPSGSIEKPAASWASGEEQQEDRILKPKDSQSIIRQVEYFLYMKGSAISGGAQGVFLLKLFLDSRNVRPIDLVHARPSNAYLTAITPLYISTIFAGATRYWCYRALKEFFTFRLQIKDEQNLVKTGPYKHLAHPSYFGLFFAYIGMTTVLLGPLNVLVYLLDDKPLFESATYALPSWLVEIVGGVKSISLNPRGIARAVLCLEAIQTLRTGLWVVPTRIADEESMMRKHFGQEYDDYLAKRWRVFPFVW</sequence>
<organism evidence="7 8">
    <name type="scientific">Ceraceosorus bombacis</name>
    <dbReference type="NCBI Taxonomy" id="401625"/>
    <lineage>
        <taxon>Eukaryota</taxon>
        <taxon>Fungi</taxon>
        <taxon>Dikarya</taxon>
        <taxon>Basidiomycota</taxon>
        <taxon>Ustilaginomycotina</taxon>
        <taxon>Exobasidiomycetes</taxon>
        <taxon>Ceraceosorales</taxon>
        <taxon>Ceraceosoraceae</taxon>
        <taxon>Ceraceosorus</taxon>
    </lineage>
</organism>
<feature type="transmembrane region" description="Helical" evidence="5">
    <location>
        <begin position="63"/>
        <end position="82"/>
    </location>
</feature>
<keyword evidence="7" id="KW-0808">Transferase</keyword>
<name>A0A0P1BLH9_9BASI</name>
<keyword evidence="3 5" id="KW-1133">Transmembrane helix</keyword>
<comment type="subcellular location">
    <subcellularLocation>
        <location evidence="5">Endoplasmic reticulum membrane</location>
        <topology evidence="5">Multi-pass membrane protein</topology>
    </subcellularLocation>
    <subcellularLocation>
        <location evidence="1">Membrane</location>
        <topology evidence="1">Multi-pass membrane protein</topology>
    </subcellularLocation>
</comment>
<evidence type="ECO:0000313" key="8">
    <source>
        <dbReference type="Proteomes" id="UP000054845"/>
    </source>
</evidence>